<evidence type="ECO:0000313" key="10">
    <source>
        <dbReference type="Proteomes" id="UP000003963"/>
    </source>
</evidence>
<dbReference type="InterPro" id="IPR035398">
    <property type="entry name" value="Bac_rhamnosid_C"/>
</dbReference>
<dbReference type="InterPro" id="IPR008928">
    <property type="entry name" value="6-hairpin_glycosidase_sf"/>
</dbReference>
<evidence type="ECO:0000256" key="4">
    <source>
        <dbReference type="SAM" id="MobiDB-lite"/>
    </source>
</evidence>
<evidence type="ECO:0000259" key="8">
    <source>
        <dbReference type="Pfam" id="PF17390"/>
    </source>
</evidence>
<dbReference type="InterPro" id="IPR008902">
    <property type="entry name" value="Rhamnosid_concanavalin"/>
</dbReference>
<evidence type="ECO:0000259" key="7">
    <source>
        <dbReference type="Pfam" id="PF17389"/>
    </source>
</evidence>
<feature type="domain" description="Bacterial alpha-L-rhamnosidase N-terminal" evidence="6">
    <location>
        <begin position="140"/>
        <end position="272"/>
    </location>
</feature>
<dbReference type="PANTHER" id="PTHR33307:SF6">
    <property type="entry name" value="ALPHA-RHAMNOSIDASE (EUROFUNG)-RELATED"/>
    <property type="match status" value="1"/>
</dbReference>
<dbReference type="EMBL" id="GG657754">
    <property type="protein sequence ID" value="EFL21178.1"/>
    <property type="molecule type" value="Genomic_DNA"/>
</dbReference>
<dbReference type="STRING" id="457427.SSOG_00890"/>
<proteinExistence type="predicted"/>
<dbReference type="SUPFAM" id="SSF48208">
    <property type="entry name" value="Six-hairpin glycosidases"/>
    <property type="match status" value="1"/>
</dbReference>
<dbReference type="Gene3D" id="2.60.120.260">
    <property type="entry name" value="Galactose-binding domain-like"/>
    <property type="match status" value="2"/>
</dbReference>
<name>D9WFU2_9ACTN</name>
<dbReference type="Gene3D" id="2.60.420.10">
    <property type="entry name" value="Maltose phosphorylase, domain 3"/>
    <property type="match status" value="1"/>
</dbReference>
<dbReference type="InterPro" id="IPR012341">
    <property type="entry name" value="6hp_glycosidase-like_sf"/>
</dbReference>
<reference evidence="9 10" key="1">
    <citation type="submission" date="2009-02" db="EMBL/GenBank/DDBJ databases">
        <title>Annotation of Streptomyces hygroscopicus strain ATCC 53653.</title>
        <authorList>
            <consortium name="The Broad Institute Genome Sequencing Platform"/>
            <consortium name="Broad Institute Microbial Sequencing Center"/>
            <person name="Fischbach M."/>
            <person name="Godfrey P."/>
            <person name="Ward D."/>
            <person name="Young S."/>
            <person name="Zeng Q."/>
            <person name="Koehrsen M."/>
            <person name="Alvarado L."/>
            <person name="Berlin A.M."/>
            <person name="Bochicchio J."/>
            <person name="Borenstein D."/>
            <person name="Chapman S.B."/>
            <person name="Chen Z."/>
            <person name="Engels R."/>
            <person name="Freedman E."/>
            <person name="Gellesch M."/>
            <person name="Goldberg J."/>
            <person name="Griggs A."/>
            <person name="Gujja S."/>
            <person name="Heilman E.R."/>
            <person name="Heiman D.I."/>
            <person name="Hepburn T.A."/>
            <person name="Howarth C."/>
            <person name="Jen D."/>
            <person name="Larson L."/>
            <person name="Lewis B."/>
            <person name="Mehta T."/>
            <person name="Park D."/>
            <person name="Pearson M."/>
            <person name="Richards J."/>
            <person name="Roberts A."/>
            <person name="Saif S."/>
            <person name="Shea T.D."/>
            <person name="Shenoy N."/>
            <person name="Sisk P."/>
            <person name="Stolte C."/>
            <person name="Sykes S.N."/>
            <person name="Thomson T."/>
            <person name="Walk T."/>
            <person name="White J."/>
            <person name="Yandava C."/>
            <person name="Straight P."/>
            <person name="Clardy J."/>
            <person name="Hung D."/>
            <person name="Kolter R."/>
            <person name="Mekalanos J."/>
            <person name="Walker S."/>
            <person name="Walsh C.T."/>
            <person name="Wieland-Brown L.C."/>
            <person name="Haas B."/>
            <person name="Nusbaum C."/>
            <person name="Birren B."/>
        </authorList>
    </citation>
    <scope>NUCLEOTIDE SEQUENCE [LARGE SCALE GENOMIC DNA]</scope>
    <source>
        <strain evidence="9 10">ATCC 53653</strain>
    </source>
</reference>
<dbReference type="EC" id="3.2.1.40" evidence="2"/>
<dbReference type="Gene3D" id="1.50.10.10">
    <property type="match status" value="1"/>
</dbReference>
<keyword evidence="10" id="KW-1185">Reference proteome</keyword>
<sequence length="886" mass="97896">MHNAPYDLDIDSGGDRFPVSGPAPRLSWKPPSDADGSVEYELECTVDGEHRPTVTTAVGQHRFVPWPWAAPGSGARVAWRVRARDAERPSPWSRWHAFEVGLLDGDWQARWISPAEPEGPGYGRRLAYVLSAGFDAQAGVRSARLYATALGLYEAYVNGERAGTAQLSPGSTSYDRTLHAQASDMTGALRPAGNRIEIVLSDGWYRGQVGAFRQPAGWGRVLGARAELHIAYEDGSRQIVRTDETWTSATSAITRADLMDGQTTDFRLRPDNERPVLVDRVEAPTIDWSPAPPVRVVESRPARSVEQLEDGLWIADFGQNASGWISLGDLGPAGTHTVIDYGEHIADTGDLMTNHLDATRPGQAPVPFVQRDEVVSAGGGETFEPRHTVHGFRYARIRRDGVPLDPTSLTMRVVHTDLRRTGTFACSDDDLNRLHEIVDWSFRGNAVDVPTDCPTRERLAWTGDYQVFAPTATRLYDVLGFSRKWLRSVRDDQLPDGRIASFSPDGRRIKHHLDDQFALMTGSAGWGDAIVAVPWELYQSYGDRDVLAENWEAMVRWVEWALNTARTARHHSRVERSAEPLPHEQYLWDGSFHWGEWAEPKAKAADGTRVDPVRTDPVAWFMADKGEIGTAFLYRSTMTLARIAEVLDRAEDAAHYTVTAERVRDAWRAEFLTPDGRTSGDTQAGYVRGLSLGLVPDELREAAAMRLVELVRTAGTHLTTGFLATGDLLPVLADTCHVDVAYALLFQRTAPSWLYMLDRGATTVWEDWEGIDDNGTAHDSLNHYSKGAVIRFLHTHTLGLRQAPGSVAWESFEVAPVPHPSLTWARGTHESPQGTIAVEWRTTGDEFTITVDVPPAGTARVVFPDGTTETAGAGTFTTTRPYGKGR</sequence>
<evidence type="ECO:0000256" key="3">
    <source>
        <dbReference type="ARBA" id="ARBA00022801"/>
    </source>
</evidence>
<dbReference type="Proteomes" id="UP000003963">
    <property type="component" value="Unassembled WGS sequence"/>
</dbReference>
<dbReference type="InterPro" id="IPR035396">
    <property type="entry name" value="Bac_rhamnosid6H"/>
</dbReference>
<organism evidence="9 10">
    <name type="scientific">Streptomyces himastatinicus ATCC 53653</name>
    <dbReference type="NCBI Taxonomy" id="457427"/>
    <lineage>
        <taxon>Bacteria</taxon>
        <taxon>Bacillati</taxon>
        <taxon>Actinomycetota</taxon>
        <taxon>Actinomycetes</taxon>
        <taxon>Kitasatosporales</taxon>
        <taxon>Streptomycetaceae</taxon>
        <taxon>Streptomyces</taxon>
        <taxon>Streptomyces violaceusniger group</taxon>
    </lineage>
</organism>
<comment type="catalytic activity">
    <reaction evidence="1">
        <text>Hydrolysis of terminal non-reducing alpha-L-rhamnose residues in alpha-L-rhamnosides.</text>
        <dbReference type="EC" id="3.2.1.40"/>
    </reaction>
</comment>
<evidence type="ECO:0000256" key="1">
    <source>
        <dbReference type="ARBA" id="ARBA00001445"/>
    </source>
</evidence>
<evidence type="ECO:0000313" key="9">
    <source>
        <dbReference type="EMBL" id="EFL21178.1"/>
    </source>
</evidence>
<dbReference type="Gene3D" id="2.60.40.10">
    <property type="entry name" value="Immunoglobulins"/>
    <property type="match status" value="1"/>
</dbReference>
<dbReference type="Pfam" id="PF17390">
    <property type="entry name" value="Bac_rhamnosid_C"/>
    <property type="match status" value="1"/>
</dbReference>
<dbReference type="InterPro" id="IPR016007">
    <property type="entry name" value="Alpha_rhamnosid"/>
</dbReference>
<dbReference type="OrthoDB" id="9761045at2"/>
<dbReference type="HOGENOM" id="CLU_002926_0_0_11"/>
<dbReference type="RefSeq" id="WP_009713000.1">
    <property type="nucleotide sequence ID" value="NZ_GG657754.1"/>
</dbReference>
<dbReference type="Pfam" id="PF17389">
    <property type="entry name" value="Bac_rhamnosid6H"/>
    <property type="match status" value="1"/>
</dbReference>
<feature type="domain" description="Alpha-L-rhamnosidase C-terminal" evidence="8">
    <location>
        <begin position="799"/>
        <end position="871"/>
    </location>
</feature>
<evidence type="ECO:0000256" key="2">
    <source>
        <dbReference type="ARBA" id="ARBA00012652"/>
    </source>
</evidence>
<evidence type="ECO:0000259" key="6">
    <source>
        <dbReference type="Pfam" id="PF08531"/>
    </source>
</evidence>
<feature type="domain" description="Alpha-L-rhamnosidase six-hairpin glycosidase" evidence="7">
    <location>
        <begin position="419"/>
        <end position="796"/>
    </location>
</feature>
<dbReference type="Pfam" id="PF08531">
    <property type="entry name" value="Bac_rhamnosid_N"/>
    <property type="match status" value="1"/>
</dbReference>
<dbReference type="InterPro" id="IPR013737">
    <property type="entry name" value="Bac_rhamnosid_N"/>
</dbReference>
<dbReference type="GO" id="GO:0030596">
    <property type="term" value="F:alpha-L-rhamnosidase activity"/>
    <property type="evidence" value="ECO:0007669"/>
    <property type="project" value="UniProtKB-EC"/>
</dbReference>
<evidence type="ECO:0000259" key="5">
    <source>
        <dbReference type="Pfam" id="PF05592"/>
    </source>
</evidence>
<gene>
    <name evidence="9" type="ORF">SSOG_00890</name>
</gene>
<dbReference type="Pfam" id="PF25788">
    <property type="entry name" value="Ig_Rha78A_N"/>
    <property type="match status" value="1"/>
</dbReference>
<dbReference type="PANTHER" id="PTHR33307">
    <property type="entry name" value="ALPHA-RHAMNOSIDASE (EUROFUNG)"/>
    <property type="match status" value="1"/>
</dbReference>
<dbReference type="AlphaFoldDB" id="D9WFU2"/>
<feature type="region of interest" description="Disordered" evidence="4">
    <location>
        <begin position="1"/>
        <end position="35"/>
    </location>
</feature>
<dbReference type="InterPro" id="IPR013783">
    <property type="entry name" value="Ig-like_fold"/>
</dbReference>
<dbReference type="Pfam" id="PF05592">
    <property type="entry name" value="Bac_rhamnosid"/>
    <property type="match status" value="1"/>
</dbReference>
<accession>D9WFU2</accession>
<feature type="domain" description="Alpha-L-rhamnosidase concanavalin-like" evidence="5">
    <location>
        <begin position="307"/>
        <end position="415"/>
    </location>
</feature>
<keyword evidence="3" id="KW-0378">Hydrolase</keyword>
<protein>
    <recommendedName>
        <fullName evidence="2">alpha-L-rhamnosidase</fullName>
        <ecNumber evidence="2">3.2.1.40</ecNumber>
    </recommendedName>
</protein>
<dbReference type="GO" id="GO:0005975">
    <property type="term" value="P:carbohydrate metabolic process"/>
    <property type="evidence" value="ECO:0007669"/>
    <property type="project" value="InterPro"/>
</dbReference>